<evidence type="ECO:0000259" key="3">
    <source>
        <dbReference type="PROSITE" id="PS50853"/>
    </source>
</evidence>
<feature type="domain" description="Fibronectin type-III" evidence="3">
    <location>
        <begin position="247"/>
        <end position="338"/>
    </location>
</feature>
<feature type="domain" description="Fibronectin type-III" evidence="3">
    <location>
        <begin position="857"/>
        <end position="961"/>
    </location>
</feature>
<sequence>MADSRAPGLAHPGEDHEAPPPPPPRVEVPGPLLSPTVLGEDSSSLSISLHRASVLQTSHDGRPRHFGLNYDLQMQQLHEDQGVRDHKWRTQYLGPETHVRVNGLRPGRTYAIRVRVQLVCDDPEVELATPPPSPICTTSTTPTPPQAPAAPGLSSRQRNALKFKWCDPDETGGRPILEWVLQVAGPGVSEDPQGLHTVYRGADTSFLLKRLACGTRYTARVKAISCIGESPWSPTCSVSTPAAVPAAPLAPVVVERDASSVTLTWHAPHNNGSDLTGYLLELDDGGGDGFRFLYTGLALSHRAASLVSGAVHRFRLRAENGVGHSVWSPVLEVGTAATTPGEPEGLARLGATLTSVSLVWKAPASDGGCPVSGYSVELRPACKAAARTRPDSFAPVTECSGPSCTLTSLSPGCRYLVRVAARNEVGRGPTCVALAVATEAHVPEPPGPVSLVERSAEGGLSLAWAAPPHDGGSGITGYRLELVFAGWQEAAEGRQPAQGSEVLACDSGSAVVQALEPGALFTARVCALNAHGSSPHSAPVTLETAPGRPAAPDRPRLLRASGSDLTIGWSAPYGRGGGVRSFQLRIAPAAACLRPESLPGEPPRCSAQAYSGPATSCTVPDLQPATPYRAWVAGENAAGKGEWSAPLECRTQPVGPSPPQALAVESVGCRGAALSWAPPALDNGSPVLGYALQAGPAARRAGWRQVHVSDAAGGSCVARVTGLDPGQEWVFRARAWNEAGEGPWSEVVTLALPPDVPDAPAGPTFSGRTGTSVRVQWEAPAHDGGSAITAYVLEAWRRDGLAGAWTAVYSGPATAAKVADLPPDTEVAFRLRACSAAGASAAGSVAAVVTGPPPPPPPRRVAAVDDGGGVLRVSWEDGQEAAEPSTATNSAGPPPCTGHEVEVRPGKGRPVRLPGAAAAASARVPGLPIGVPLTVRVRRVGGREAGHGAWSVPVRCVVESAGAAEPAPAEAAPAPAGVGEPEAVVPRRRRAGPGAASGAPVCRGWRAPGDDGRGLGHEARAAKDCAGYKPKPSRAGPPVDATITDAMHPQAWRCGWAPPGPWPRPGPGRPRCCLAWRARRGCGRRTSRRRAGRWQSRRCCSPPWACGAARTERGAAGGLCGRPARGRGGGPSCCQFSRCLVECRDPQVPRQSSCSGYLGPISDPDCVCLCSLLTANVDPTL</sequence>
<proteinExistence type="predicted"/>
<evidence type="ECO:0000256" key="2">
    <source>
        <dbReference type="SAM" id="MobiDB-lite"/>
    </source>
</evidence>
<reference evidence="4" key="1">
    <citation type="submission" date="2015-08" db="EMBL/GenBank/DDBJ databases">
        <authorList>
            <person name="Babu N.S."/>
            <person name="Beckwith C.J."/>
            <person name="Beseler K.G."/>
            <person name="Brison A."/>
            <person name="Carone J.V."/>
            <person name="Caskin T.P."/>
            <person name="Diamond M."/>
            <person name="Durham M.E."/>
            <person name="Foxe J.M."/>
            <person name="Go M."/>
            <person name="Henderson B.A."/>
            <person name="Jones I.B."/>
            <person name="McGettigan J.A."/>
            <person name="Micheletti S.J."/>
            <person name="Nasrallah M.E."/>
            <person name="Ortiz D."/>
            <person name="Piller C.R."/>
            <person name="Privatt S.R."/>
            <person name="Schneider S.L."/>
            <person name="Sharp S."/>
            <person name="Smith T.C."/>
            <person name="Stanton J.D."/>
            <person name="Ullery H.E."/>
            <person name="Wilson R.J."/>
            <person name="Serrano M.G."/>
            <person name="Buck G."/>
            <person name="Lee V."/>
            <person name="Wang Y."/>
            <person name="Carvalho R."/>
            <person name="Voegtly L."/>
            <person name="Shi R."/>
            <person name="Duckworth R."/>
            <person name="Johnson A."/>
            <person name="Loviza R."/>
            <person name="Walstead R."/>
            <person name="Shah Z."/>
            <person name="Kiflezghi M."/>
            <person name="Wade K."/>
            <person name="Ball S.L."/>
            <person name="Bradley K.W."/>
            <person name="Asai D.J."/>
            <person name="Bowman C.A."/>
            <person name="Russell D.A."/>
            <person name="Pope W.H."/>
            <person name="Jacobs-Sera D."/>
            <person name="Hendrix R.W."/>
            <person name="Hatfull G.F."/>
        </authorList>
    </citation>
    <scope>NUCLEOTIDE SEQUENCE</scope>
</reference>
<protein>
    <recommendedName>
        <fullName evidence="3">Fibronectin type-III domain-containing protein</fullName>
    </recommendedName>
</protein>
<feature type="domain" description="Fibronectin type-III" evidence="3">
    <location>
        <begin position="147"/>
        <end position="243"/>
    </location>
</feature>
<evidence type="ECO:0000256" key="1">
    <source>
        <dbReference type="ARBA" id="ARBA00022737"/>
    </source>
</evidence>
<feature type="region of interest" description="Disordered" evidence="2">
    <location>
        <begin position="130"/>
        <end position="154"/>
    </location>
</feature>
<organism evidence="4">
    <name type="scientific">Auxenochlorella protothecoides</name>
    <name type="common">Green microalga</name>
    <name type="synonym">Chlorella protothecoides</name>
    <dbReference type="NCBI Taxonomy" id="3075"/>
    <lineage>
        <taxon>Eukaryota</taxon>
        <taxon>Viridiplantae</taxon>
        <taxon>Chlorophyta</taxon>
        <taxon>core chlorophytes</taxon>
        <taxon>Trebouxiophyceae</taxon>
        <taxon>Chlorellales</taxon>
        <taxon>Chlorellaceae</taxon>
        <taxon>Auxenochlorella</taxon>
    </lineage>
</organism>
<feature type="domain" description="Fibronectin type-III" evidence="3">
    <location>
        <begin position="339"/>
        <end position="441"/>
    </location>
</feature>
<feature type="non-terminal residue" evidence="4">
    <location>
        <position position="1181"/>
    </location>
</feature>
<dbReference type="Pfam" id="PF00041">
    <property type="entry name" value="fn3"/>
    <property type="match status" value="5"/>
</dbReference>
<dbReference type="EMBL" id="GDKF01008593">
    <property type="protein sequence ID" value="JAT70029.1"/>
    <property type="molecule type" value="Transcribed_RNA"/>
</dbReference>
<feature type="region of interest" description="Disordered" evidence="2">
    <location>
        <begin position="534"/>
        <end position="556"/>
    </location>
</feature>
<dbReference type="SUPFAM" id="SSF49265">
    <property type="entry name" value="Fibronectin type III"/>
    <property type="match status" value="6"/>
</dbReference>
<keyword evidence="1" id="KW-0677">Repeat</keyword>
<dbReference type="PRINTS" id="PR00014">
    <property type="entry name" value="FNTYPEIII"/>
</dbReference>
<dbReference type="Gene3D" id="2.60.40.10">
    <property type="entry name" value="Immunoglobulins"/>
    <property type="match status" value="8"/>
</dbReference>
<dbReference type="SMART" id="SM00060">
    <property type="entry name" value="FN3"/>
    <property type="match status" value="9"/>
</dbReference>
<name>A0A1D1ZSX9_AUXPR</name>
<feature type="domain" description="Fibronectin type-III" evidence="3">
    <location>
        <begin position="658"/>
        <end position="755"/>
    </location>
</feature>
<gene>
    <name evidence="4" type="ORF">g.28317</name>
</gene>
<dbReference type="PANTHER" id="PTHR13817">
    <property type="entry name" value="TITIN"/>
    <property type="match status" value="1"/>
</dbReference>
<dbReference type="CDD" id="cd00063">
    <property type="entry name" value="FN3"/>
    <property type="match status" value="7"/>
</dbReference>
<dbReference type="AlphaFoldDB" id="A0A1D1ZSX9"/>
<dbReference type="InterPro" id="IPR003961">
    <property type="entry name" value="FN3_dom"/>
</dbReference>
<dbReference type="InterPro" id="IPR050964">
    <property type="entry name" value="Striated_Muscle_Regulatory"/>
</dbReference>
<feature type="domain" description="Fibronectin type-III" evidence="3">
    <location>
        <begin position="551"/>
        <end position="654"/>
    </location>
</feature>
<dbReference type="InterPro" id="IPR013783">
    <property type="entry name" value="Ig-like_fold"/>
</dbReference>
<accession>A0A1D1ZSX9</accession>
<feature type="region of interest" description="Disordered" evidence="2">
    <location>
        <begin position="877"/>
        <end position="912"/>
    </location>
</feature>
<feature type="region of interest" description="Disordered" evidence="2">
    <location>
        <begin position="1"/>
        <end position="40"/>
    </location>
</feature>
<feature type="domain" description="Fibronectin type-III" evidence="3">
    <location>
        <begin position="445"/>
        <end position="547"/>
    </location>
</feature>
<dbReference type="InterPro" id="IPR036116">
    <property type="entry name" value="FN3_sf"/>
</dbReference>
<evidence type="ECO:0000313" key="4">
    <source>
        <dbReference type="EMBL" id="JAT70029.1"/>
    </source>
</evidence>
<feature type="domain" description="Fibronectin type-III" evidence="3">
    <location>
        <begin position="759"/>
        <end position="853"/>
    </location>
</feature>
<dbReference type="PANTHER" id="PTHR13817:SF73">
    <property type="entry name" value="FIBRONECTIN TYPE-III DOMAIN-CONTAINING PROTEIN"/>
    <property type="match status" value="1"/>
</dbReference>
<feature type="domain" description="Fibronectin type-III" evidence="3">
    <location>
        <begin position="31"/>
        <end position="143"/>
    </location>
</feature>
<dbReference type="PROSITE" id="PS50853">
    <property type="entry name" value="FN3"/>
    <property type="match status" value="9"/>
</dbReference>